<dbReference type="OrthoDB" id="9784707at2"/>
<comment type="caution">
    <text evidence="2">The sequence shown here is derived from an EMBL/GenBank/DDBJ whole genome shotgun (WGS) entry which is preliminary data.</text>
</comment>
<feature type="domain" description="N-acetyltransferase" evidence="1">
    <location>
        <begin position="21"/>
        <end position="175"/>
    </location>
</feature>
<dbReference type="SUPFAM" id="SSF55729">
    <property type="entry name" value="Acyl-CoA N-acyltransferases (Nat)"/>
    <property type="match status" value="1"/>
</dbReference>
<dbReference type="Proteomes" id="UP000279446">
    <property type="component" value="Unassembled WGS sequence"/>
</dbReference>
<dbReference type="InterPro" id="IPR016181">
    <property type="entry name" value="Acyl_CoA_acyltransferase"/>
</dbReference>
<dbReference type="EMBL" id="RZNY01000015">
    <property type="protein sequence ID" value="RUT44534.1"/>
    <property type="molecule type" value="Genomic_DNA"/>
</dbReference>
<dbReference type="PROSITE" id="PS51186">
    <property type="entry name" value="GNAT"/>
    <property type="match status" value="1"/>
</dbReference>
<dbReference type="InterPro" id="IPR051908">
    <property type="entry name" value="Ribosomal_N-acetyltransferase"/>
</dbReference>
<protein>
    <submittedName>
        <fullName evidence="2">N-acetyltransferase</fullName>
    </submittedName>
</protein>
<sequence length="187" mass="22100">MLSYKINDDTQLKLLELRYAEELYKLSDKDRVYLREWLPWVDATSIENIKNFIQFNLKAFADNNGMSLGIFYKDKIAGCIGLHNIDWGNRKTSIGYWLGNEYQGLGIMTKACKLLIDYAFNELMLNRVEIRAAEFNMKSRAIPERLKFMNEGKVRQAEWLYDHFVDHVIFGMLKEDWNKQQLNPNDN</sequence>
<dbReference type="PANTHER" id="PTHR43441:SF12">
    <property type="entry name" value="RIBOSOMAL N-ACETYLTRANSFERASE YDAF-RELATED"/>
    <property type="match status" value="1"/>
</dbReference>
<evidence type="ECO:0000313" key="2">
    <source>
        <dbReference type="EMBL" id="RUT44534.1"/>
    </source>
</evidence>
<proteinExistence type="predicted"/>
<evidence type="ECO:0000259" key="1">
    <source>
        <dbReference type="PROSITE" id="PS51186"/>
    </source>
</evidence>
<dbReference type="AlphaFoldDB" id="A0A433Y677"/>
<reference evidence="2 3" key="1">
    <citation type="submission" date="2018-12" db="EMBL/GenBank/DDBJ databases">
        <authorList>
            <person name="Sun L."/>
            <person name="Chen Z."/>
        </authorList>
    </citation>
    <scope>NUCLEOTIDE SEQUENCE [LARGE SCALE GENOMIC DNA]</scope>
    <source>
        <strain evidence="2 3">DSM 15890</strain>
    </source>
</reference>
<evidence type="ECO:0000313" key="3">
    <source>
        <dbReference type="Proteomes" id="UP000279446"/>
    </source>
</evidence>
<dbReference type="InterPro" id="IPR000182">
    <property type="entry name" value="GNAT_dom"/>
</dbReference>
<dbReference type="GO" id="GO:1990189">
    <property type="term" value="F:protein N-terminal-serine acetyltransferase activity"/>
    <property type="evidence" value="ECO:0007669"/>
    <property type="project" value="TreeGrafter"/>
</dbReference>
<gene>
    <name evidence="2" type="ORF">EJP82_18150</name>
</gene>
<dbReference type="Gene3D" id="3.40.630.30">
    <property type="match status" value="1"/>
</dbReference>
<dbReference type="RefSeq" id="WP_127193478.1">
    <property type="nucleotide sequence ID" value="NZ_RZNY01000015.1"/>
</dbReference>
<dbReference type="PANTHER" id="PTHR43441">
    <property type="entry name" value="RIBOSOMAL-PROTEIN-SERINE ACETYLTRANSFERASE"/>
    <property type="match status" value="1"/>
</dbReference>
<dbReference type="Pfam" id="PF13302">
    <property type="entry name" value="Acetyltransf_3"/>
    <property type="match status" value="1"/>
</dbReference>
<accession>A0A433Y677</accession>
<dbReference type="GO" id="GO:0005737">
    <property type="term" value="C:cytoplasm"/>
    <property type="evidence" value="ECO:0007669"/>
    <property type="project" value="TreeGrafter"/>
</dbReference>
<dbReference type="GO" id="GO:0008999">
    <property type="term" value="F:protein-N-terminal-alanine acetyltransferase activity"/>
    <property type="evidence" value="ECO:0007669"/>
    <property type="project" value="TreeGrafter"/>
</dbReference>
<keyword evidence="3" id="KW-1185">Reference proteome</keyword>
<keyword evidence="2" id="KW-0808">Transferase</keyword>
<name>A0A433Y677_9BACL</name>
<organism evidence="2 3">
    <name type="scientific">Paenibacillus anaericanus</name>
    <dbReference type="NCBI Taxonomy" id="170367"/>
    <lineage>
        <taxon>Bacteria</taxon>
        <taxon>Bacillati</taxon>
        <taxon>Bacillota</taxon>
        <taxon>Bacilli</taxon>
        <taxon>Bacillales</taxon>
        <taxon>Paenibacillaceae</taxon>
        <taxon>Paenibacillus</taxon>
    </lineage>
</organism>